<keyword evidence="6" id="KW-1185">Reference proteome</keyword>
<dbReference type="EMBL" id="RZNZ01000005">
    <property type="protein sequence ID" value="KAA8821124.1"/>
    <property type="molecule type" value="Genomic_DNA"/>
</dbReference>
<evidence type="ECO:0000256" key="1">
    <source>
        <dbReference type="SAM" id="SignalP"/>
    </source>
</evidence>
<dbReference type="SMART" id="SM00327">
    <property type="entry name" value="VWA"/>
    <property type="match status" value="1"/>
</dbReference>
<dbReference type="OrthoDB" id="5621159at2"/>
<dbReference type="Proteomes" id="UP000374630">
    <property type="component" value="Unassembled WGS sequence"/>
</dbReference>
<dbReference type="Proteomes" id="UP000345527">
    <property type="component" value="Unassembled WGS sequence"/>
</dbReference>
<keyword evidence="1" id="KW-0732">Signal</keyword>
<dbReference type="AlphaFoldDB" id="A0A5J5E3L9"/>
<evidence type="ECO:0000313" key="5">
    <source>
        <dbReference type="Proteomes" id="UP000345527"/>
    </source>
</evidence>
<dbReference type="SUPFAM" id="SSF53300">
    <property type="entry name" value="vWA-like"/>
    <property type="match status" value="1"/>
</dbReference>
<dbReference type="InterPro" id="IPR036465">
    <property type="entry name" value="vWFA_dom_sf"/>
</dbReference>
<dbReference type="PROSITE" id="PS51257">
    <property type="entry name" value="PROKAR_LIPOPROTEIN"/>
    <property type="match status" value="1"/>
</dbReference>
<feature type="chain" id="PRO_5030132094" evidence="1">
    <location>
        <begin position="29"/>
        <end position="567"/>
    </location>
</feature>
<dbReference type="Gene3D" id="3.40.50.410">
    <property type="entry name" value="von Willebrand factor, type A domain"/>
    <property type="match status" value="1"/>
</dbReference>
<evidence type="ECO:0000313" key="3">
    <source>
        <dbReference type="EMBL" id="KAA8821124.1"/>
    </source>
</evidence>
<organism evidence="4 5">
    <name type="scientific">Bifidobacterium vespertilionis</name>
    <dbReference type="NCBI Taxonomy" id="2562524"/>
    <lineage>
        <taxon>Bacteria</taxon>
        <taxon>Bacillati</taxon>
        <taxon>Actinomycetota</taxon>
        <taxon>Actinomycetes</taxon>
        <taxon>Bifidobacteriales</taxon>
        <taxon>Bifidobacteriaceae</taxon>
        <taxon>Bifidobacterium</taxon>
    </lineage>
</organism>
<evidence type="ECO:0000259" key="2">
    <source>
        <dbReference type="PROSITE" id="PS50234"/>
    </source>
</evidence>
<dbReference type="InterPro" id="IPR002035">
    <property type="entry name" value="VWF_A"/>
</dbReference>
<gene>
    <name evidence="4" type="ORF">EM848_04800</name>
    <name evidence="3" type="ORF">EMO90_04870</name>
</gene>
<proteinExistence type="predicted"/>
<dbReference type="SUPFAM" id="SSF53850">
    <property type="entry name" value="Periplasmic binding protein-like II"/>
    <property type="match status" value="1"/>
</dbReference>
<feature type="domain" description="VWFA" evidence="2">
    <location>
        <begin position="390"/>
        <end position="563"/>
    </location>
</feature>
<evidence type="ECO:0000313" key="6">
    <source>
        <dbReference type="Proteomes" id="UP000374630"/>
    </source>
</evidence>
<dbReference type="Pfam" id="PF00092">
    <property type="entry name" value="VWA"/>
    <property type="match status" value="1"/>
</dbReference>
<accession>A0A5J5E3L9</accession>
<evidence type="ECO:0000313" key="4">
    <source>
        <dbReference type="EMBL" id="KAA8823645.1"/>
    </source>
</evidence>
<dbReference type="PROSITE" id="PS50234">
    <property type="entry name" value="VWFA"/>
    <property type="match status" value="1"/>
</dbReference>
<name>A0A5J5E3L9_9BIFI</name>
<reference evidence="5 6" key="1">
    <citation type="journal article" date="2019" name="Syst. Appl. Microbiol.">
        <title>Characterization of Bifidobacterium species in feaces of the Egyptian fruit bat: Description of B. vespertilionis sp. nov. and B. rousetti sp. nov.</title>
        <authorList>
            <person name="Modesto M."/>
            <person name="Satti M."/>
            <person name="Watanabe K."/>
            <person name="Puglisi E."/>
            <person name="Morelli L."/>
            <person name="Huang C.-H."/>
            <person name="Liou J.-S."/>
            <person name="Miyashita M."/>
            <person name="Tamura T."/>
            <person name="Saito S."/>
            <person name="Mori K."/>
            <person name="Huang L."/>
            <person name="Sciavilla P."/>
            <person name="Sandri C."/>
            <person name="Spiezio C."/>
            <person name="Vitali F."/>
            <person name="Cavalieri D."/>
            <person name="Perpetuini G."/>
            <person name="Tofalo R."/>
            <person name="Bonetti A."/>
            <person name="Arita M."/>
            <person name="Mattarelli P."/>
        </authorList>
    </citation>
    <scope>NUCLEOTIDE SEQUENCE [LARGE SCALE GENOMIC DNA]</scope>
    <source>
        <strain evidence="3 6">RST16</strain>
        <strain evidence="4 5">RST8</strain>
    </source>
</reference>
<dbReference type="EMBL" id="RZOA01000007">
    <property type="protein sequence ID" value="KAA8823645.1"/>
    <property type="molecule type" value="Genomic_DNA"/>
</dbReference>
<comment type="caution">
    <text evidence="4">The sequence shown here is derived from an EMBL/GenBank/DDBJ whole genome shotgun (WGS) entry which is preliminary data.</text>
</comment>
<sequence>MSTMGKRILRAVAALAAGAMMLAGSGCASLNGNGSNGTNGTPQNSDKVQTFTPSGGKASATLNIASGSENREVAAAVQKAADESGVAVTLNYMGSLDIMAALENGGTSGGTTYDAVWPASSMWISMGDTKHLVKDAASTSTTPIVFGIEKPKAVELGWADASGKTKPVATTDIIDAVTSGKLKFSMTSATQSNSGASAYLAFATALTGKNEPLSADDLNNADLQSKVAALLKGVDRSSGSSDWLKDMVVANPDRFDAMVNYESLVIQANKQLTQAGHDPLLAVYPADGIAVSDSPLGYVDRGQNLKDAFSKFQQALQSKDSKLEFERAGRRTGLGGTLTYASDAQVQQSFKADWGINTDASALKTIALPAANVIDQALSVYQTALRKPSYTIWVVDYSGSMKGEGKQGVVDGLNAALNPEQAKASRIEPSGKDVNILIPFASKADEPVTANGSDTASLLSAAANRDPRGGTNIYDGLSKAIAQLPSNVSDYTTAIVLMTDGMSETGDRSKFQSDYAAKGQGLPIFSIMFGDADPTQLDEIASLSNAKVFDGRSGDLAAVFRQVKGYN</sequence>
<feature type="signal peptide" evidence="1">
    <location>
        <begin position="1"/>
        <end position="28"/>
    </location>
</feature>
<dbReference type="CDD" id="cd00198">
    <property type="entry name" value="vWFA"/>
    <property type="match status" value="1"/>
</dbReference>
<protein>
    <submittedName>
        <fullName evidence="4">VWA domain-containing protein</fullName>
    </submittedName>
</protein>
<dbReference type="RefSeq" id="WP_150353803.1">
    <property type="nucleotide sequence ID" value="NZ_RZNZ01000005.1"/>
</dbReference>